<feature type="coiled-coil region" evidence="1">
    <location>
        <begin position="412"/>
        <end position="503"/>
    </location>
</feature>
<dbReference type="InterPro" id="IPR036116">
    <property type="entry name" value="FN3_sf"/>
</dbReference>
<dbReference type="InterPro" id="IPR003961">
    <property type="entry name" value="FN3_dom"/>
</dbReference>
<keyword evidence="2" id="KW-1133">Transmembrane helix</keyword>
<evidence type="ECO:0000256" key="1">
    <source>
        <dbReference type="SAM" id="Coils"/>
    </source>
</evidence>
<dbReference type="EMBL" id="QMWP01000054">
    <property type="protein sequence ID" value="RLG70534.1"/>
    <property type="molecule type" value="Genomic_DNA"/>
</dbReference>
<dbReference type="InterPro" id="IPR013783">
    <property type="entry name" value="Ig-like_fold"/>
</dbReference>
<keyword evidence="1" id="KW-0175">Coiled coil</keyword>
<comment type="caution">
    <text evidence="4">The sequence shown here is derived from an EMBL/GenBank/DDBJ whole genome shotgun (WGS) entry which is preliminary data.</text>
</comment>
<dbReference type="PROSITE" id="PS50853">
    <property type="entry name" value="FN3"/>
    <property type="match status" value="1"/>
</dbReference>
<dbReference type="SMART" id="SM00060">
    <property type="entry name" value="FN3"/>
    <property type="match status" value="1"/>
</dbReference>
<sequence>MPVSYDGNYDDGEAICSDKPWVRKVVSLSAPTVSSSTHSNSNSWYNNNDPSFSWDPVQNASIYCYKLGENSDTDPDCDNNTQNTSISFNDVADGTHYFHIKACTASGTTCSSVTHFKINVDTIAPSAPSSISASVSGSTVSLSWSGASDAKSGIKEYYVYRCTSTSTSSCSKIATTSSTSYTNSNLSNGTYYYRIKAVDNAGNISDYSSYKKVTVNVQDTGCDYSINIDVPSYVKAETITITATPSSGKLYSPTMKVKTHGKNYGERFSNYSLSGTQSKIEHSYTFSSGDDGTAYVWVVAEDDDGDSCSYTKTFIVDTTKPTISWKEPTVNATLEGEVTLKVEAKDETNADKASGIKSVSIYYIKDGKETKITSFNASSSSTYSIPWNTENLENGSYTLKAVAKDNAGNEAYAEIVVEIKNLSADAKKVENDAEELKKQFNDIKEKQTFVGKLAEKKNELEALLKDVDNAIENGDYNKASQYLESAQNMLEDLNNSSAETEFEESIVCSNIEETVAMLKEYRDEAATTTSDFNITRSFQIVKIEEKDKSYRQAVVKLKIVNTTEEEKEIQLIENIPKEFAENASMIKSNTEFEVIKADPIIKFNISVGPNEEYEIAYWLDAELDSNAAEEKKLSFENFSYAPLALPNTANITEETFYEAQAEETPEKEPTAATAAVTSAKMDWPLIIGVLVAIVIVAILLLCGLGMKSEEEPRERKRRFAYVPEEKSKEKEDYSYIIVRNRNKEGLERFRY</sequence>
<evidence type="ECO:0000256" key="2">
    <source>
        <dbReference type="SAM" id="Phobius"/>
    </source>
</evidence>
<keyword evidence="2" id="KW-0812">Transmembrane</keyword>
<evidence type="ECO:0000313" key="4">
    <source>
        <dbReference type="EMBL" id="RLG70534.1"/>
    </source>
</evidence>
<feature type="domain" description="Fibronectin type-III" evidence="3">
    <location>
        <begin position="124"/>
        <end position="220"/>
    </location>
</feature>
<dbReference type="Gene3D" id="2.60.40.10">
    <property type="entry name" value="Immunoglobulins"/>
    <property type="match status" value="3"/>
</dbReference>
<reference evidence="4 5" key="1">
    <citation type="submission" date="2018-06" db="EMBL/GenBank/DDBJ databases">
        <title>Extensive metabolic versatility and redundancy in microbially diverse, dynamic hydrothermal sediments.</title>
        <authorList>
            <person name="Dombrowski N."/>
            <person name="Teske A."/>
            <person name="Baker B.J."/>
        </authorList>
    </citation>
    <scope>NUCLEOTIDE SEQUENCE [LARGE SCALE GENOMIC DNA]</scope>
    <source>
        <strain evidence="4">B51_G17</strain>
    </source>
</reference>
<keyword evidence="2" id="KW-0472">Membrane</keyword>
<evidence type="ECO:0000259" key="3">
    <source>
        <dbReference type="PROSITE" id="PS50853"/>
    </source>
</evidence>
<dbReference type="Pfam" id="PF17957">
    <property type="entry name" value="Big_7"/>
    <property type="match status" value="1"/>
</dbReference>
<organism evidence="4 5">
    <name type="scientific">Candidatus Iainarchaeum sp</name>
    <dbReference type="NCBI Taxonomy" id="3101447"/>
    <lineage>
        <taxon>Archaea</taxon>
        <taxon>Candidatus Iainarchaeota</taxon>
        <taxon>Candidatus Iainarchaeia</taxon>
        <taxon>Candidatus Iainarchaeales</taxon>
        <taxon>Candidatus Iainarchaeaceae</taxon>
        <taxon>Candidatus Iainarchaeum</taxon>
    </lineage>
</organism>
<dbReference type="SUPFAM" id="SSF49265">
    <property type="entry name" value="Fibronectin type III"/>
    <property type="match status" value="1"/>
</dbReference>
<name>A0A497JI43_9ARCH</name>
<accession>A0A497JI43</accession>
<feature type="transmembrane region" description="Helical" evidence="2">
    <location>
        <begin position="683"/>
        <end position="706"/>
    </location>
</feature>
<evidence type="ECO:0000313" key="5">
    <source>
        <dbReference type="Proteomes" id="UP000278031"/>
    </source>
</evidence>
<proteinExistence type="predicted"/>
<gene>
    <name evidence="4" type="ORF">DRO04_01770</name>
</gene>
<dbReference type="Pfam" id="PF00041">
    <property type="entry name" value="fn3"/>
    <property type="match status" value="1"/>
</dbReference>
<dbReference type="Proteomes" id="UP000278031">
    <property type="component" value="Unassembled WGS sequence"/>
</dbReference>
<dbReference type="AlphaFoldDB" id="A0A497JI43"/>
<protein>
    <recommendedName>
        <fullName evidence="3">Fibronectin type-III domain-containing protein</fullName>
    </recommendedName>
</protein>